<keyword evidence="3" id="KW-0732">Signal</keyword>
<dbReference type="Proteomes" id="UP000060016">
    <property type="component" value="Chromosome"/>
</dbReference>
<feature type="region of interest" description="Disordered" evidence="1">
    <location>
        <begin position="22"/>
        <end position="95"/>
    </location>
</feature>
<organism evidence="4 5">
    <name type="scientific">Corynebacterium riegelii</name>
    <dbReference type="NCBI Taxonomy" id="156976"/>
    <lineage>
        <taxon>Bacteria</taxon>
        <taxon>Bacillati</taxon>
        <taxon>Actinomycetota</taxon>
        <taxon>Actinomycetes</taxon>
        <taxon>Mycobacteriales</taxon>
        <taxon>Corynebacteriaceae</taxon>
        <taxon>Corynebacterium</taxon>
    </lineage>
</organism>
<gene>
    <name evidence="4" type="ORF">AK829_09990</name>
</gene>
<evidence type="ECO:0000313" key="4">
    <source>
        <dbReference type="EMBL" id="AKV59410.1"/>
    </source>
</evidence>
<protein>
    <submittedName>
        <fullName evidence="4">Uncharacterized protein</fullName>
    </submittedName>
</protein>
<reference evidence="4 5" key="1">
    <citation type="submission" date="2015-08" db="EMBL/GenBank/DDBJ databases">
        <authorList>
            <person name="Babu N.S."/>
            <person name="Beckwith C.J."/>
            <person name="Beseler K.G."/>
            <person name="Brison A."/>
            <person name="Carone J.V."/>
            <person name="Caskin T.P."/>
            <person name="Diamond M."/>
            <person name="Durham M.E."/>
            <person name="Foxe J.M."/>
            <person name="Go M."/>
            <person name="Henderson B.A."/>
            <person name="Jones I.B."/>
            <person name="McGettigan J.A."/>
            <person name="Micheletti S.J."/>
            <person name="Nasrallah M.E."/>
            <person name="Ortiz D."/>
            <person name="Piller C.R."/>
            <person name="Privatt S.R."/>
            <person name="Schneider S.L."/>
            <person name="Sharp S."/>
            <person name="Smith T.C."/>
            <person name="Stanton J.D."/>
            <person name="Ullery H.E."/>
            <person name="Wilson R.J."/>
            <person name="Serrano M.G."/>
            <person name="Buck G."/>
            <person name="Lee V."/>
            <person name="Wang Y."/>
            <person name="Carvalho R."/>
            <person name="Voegtly L."/>
            <person name="Shi R."/>
            <person name="Duckworth R."/>
            <person name="Johnson A."/>
            <person name="Loviza R."/>
            <person name="Walstead R."/>
            <person name="Shah Z."/>
            <person name="Kiflezghi M."/>
            <person name="Wade K."/>
            <person name="Ball S.L."/>
            <person name="Bradley K.W."/>
            <person name="Asai D.J."/>
            <person name="Bowman C.A."/>
            <person name="Russell D.A."/>
            <person name="Pope W.H."/>
            <person name="Jacobs-Sera D."/>
            <person name="Hendrix R.W."/>
            <person name="Hatfull G.F."/>
        </authorList>
    </citation>
    <scope>NUCLEOTIDE SEQUENCE [LARGE SCALE GENOMIC DNA]</scope>
    <source>
        <strain evidence="4 5">PUDD_83A45</strain>
    </source>
</reference>
<sequence>MKRITTAAIAAATAMSLATVPAMAEEEGSSGNGGSSVGSQEGNNKKSSEYTNEEAIDYAKDNKDKAKGPVKSALDKDDQDKALGPLASSLKSDKANDWEPGKTANILLGTGITAAILAVIAFLTNGGGLKLPF</sequence>
<feature type="compositionally biased region" description="Basic and acidic residues" evidence="1">
    <location>
        <begin position="57"/>
        <end position="81"/>
    </location>
</feature>
<evidence type="ECO:0000256" key="2">
    <source>
        <dbReference type="SAM" id="Phobius"/>
    </source>
</evidence>
<dbReference type="RefSeq" id="WP_052205695.1">
    <property type="nucleotide sequence ID" value="NZ_CAUPEA010000037.1"/>
</dbReference>
<dbReference type="EMBL" id="CP012342">
    <property type="protein sequence ID" value="AKV59410.1"/>
    <property type="molecule type" value="Genomic_DNA"/>
</dbReference>
<name>A0A0K1RDA0_9CORY</name>
<feature type="transmembrane region" description="Helical" evidence="2">
    <location>
        <begin position="106"/>
        <end position="124"/>
    </location>
</feature>
<dbReference type="KEGG" id="crie:AK829_09990"/>
<keyword evidence="5" id="KW-1185">Reference proteome</keyword>
<dbReference type="AlphaFoldDB" id="A0A0K1RDA0"/>
<keyword evidence="2" id="KW-1133">Transmembrane helix</keyword>
<proteinExistence type="predicted"/>
<feature type="signal peptide" evidence="3">
    <location>
        <begin position="1"/>
        <end position="24"/>
    </location>
</feature>
<keyword evidence="2" id="KW-0472">Membrane</keyword>
<accession>A0A0K1RDA0</accession>
<evidence type="ECO:0000256" key="3">
    <source>
        <dbReference type="SAM" id="SignalP"/>
    </source>
</evidence>
<keyword evidence="2" id="KW-0812">Transmembrane</keyword>
<dbReference type="PATRIC" id="fig|156976.3.peg.2011"/>
<evidence type="ECO:0000256" key="1">
    <source>
        <dbReference type="SAM" id="MobiDB-lite"/>
    </source>
</evidence>
<evidence type="ECO:0000313" key="5">
    <source>
        <dbReference type="Proteomes" id="UP000060016"/>
    </source>
</evidence>
<feature type="chain" id="PRO_5005468176" evidence="3">
    <location>
        <begin position="25"/>
        <end position="133"/>
    </location>
</feature>